<dbReference type="InterPro" id="IPR053781">
    <property type="entry name" value="F-box_AtFBL13-like"/>
</dbReference>
<evidence type="ECO:0000313" key="3">
    <source>
        <dbReference type="Proteomes" id="UP001140206"/>
    </source>
</evidence>
<feature type="domain" description="F-box" evidence="1">
    <location>
        <begin position="316"/>
        <end position="367"/>
    </location>
</feature>
<evidence type="ECO:0000259" key="1">
    <source>
        <dbReference type="PROSITE" id="PS50181"/>
    </source>
</evidence>
<sequence>MKRAKLSSAAAEGPDLISQLSNCVLHSILSLLPIKEAVRTSVLSSSWRHLWKVSPLRLDDAFLHPDNPDCDVGSWGHWSREAVTSIFASHHGPIETLCLSHFNDSTFHPAMELFVESAIQRGSIRQLTLVSSSSVPSPTSWFLRCRVSRPPTGGTLIDRQTTPCGKLAETSCQIKMLSSVKTLAITKGRFLYKTIPDILRYFPCLENLYIMKFVKRRGYSSFYEQTMQWLPCKGGYYSDEDILDEQGYFCFLDHLKSVTIMGFSSDDSDVKMLSRSKETRKKGAIGVRLLFSYSRTAMSSPTRKRCAEREELELELDFISSLPDCVLSSILSLLPIKDAVRTSVLCSRWRHLWKATPLRLDDTYLRPDNPDRDDGPWGHWTRQAVSSIFASHHGPIETLCLSHFNDWTFHPAMELFVESAIQRGSIRQLTLVSKSSVPFSTYYLPLSLLNCHSLHQLSLYGCHFPQALPPSIFPNLKELRLSSVPLPNDLLRILLSECRSLETLHVHFGSIDPVINISSPRLRKLVFKLSYFNELIIKDAPNLESLMFNFGRHTAKNVKVLDAPKLQLLGFIYAEFQALQLGGTFFDRQTTPSTKVAEMPCRIKMLSSVKTLAIAKEHYLGKTIPDLLRCFPCLENLYIMKYSGQGGRYYSDKDIWDDQCYFSFLDHLRSVTIKGFSSDQSDVEMLRYLILHGKVLKKVTLLCSIYMSQKLVENIRRQVCIEERASSDLELVFCLEMENVDHFSPWNELIKQ</sequence>
<dbReference type="SMART" id="SM00256">
    <property type="entry name" value="FBOX"/>
    <property type="match status" value="2"/>
</dbReference>
<dbReference type="Proteomes" id="UP001140206">
    <property type="component" value="Chromosome 1"/>
</dbReference>
<accession>A0AAV8GV18</accession>
<dbReference type="Gene3D" id="1.20.1280.50">
    <property type="match status" value="1"/>
</dbReference>
<dbReference type="PROSITE" id="PS50181">
    <property type="entry name" value="FBOX"/>
    <property type="match status" value="1"/>
</dbReference>
<dbReference type="PANTHER" id="PTHR32141:SF179">
    <property type="entry name" value="F-BOX DOMAIN-CONTAINING PROTEIN"/>
    <property type="match status" value="1"/>
</dbReference>
<dbReference type="InterPro" id="IPR036047">
    <property type="entry name" value="F-box-like_dom_sf"/>
</dbReference>
<gene>
    <name evidence="2" type="ORF">LUZ62_018878</name>
</gene>
<proteinExistence type="predicted"/>
<dbReference type="InterPro" id="IPR055411">
    <property type="entry name" value="LRR_FXL15/At3g58940/PEG3-like"/>
</dbReference>
<keyword evidence="3" id="KW-1185">Reference proteome</keyword>
<dbReference type="CDD" id="cd22160">
    <property type="entry name" value="F-box_AtFBL13-like"/>
    <property type="match status" value="2"/>
</dbReference>
<dbReference type="PANTHER" id="PTHR32141">
    <property type="match status" value="1"/>
</dbReference>
<evidence type="ECO:0000313" key="2">
    <source>
        <dbReference type="EMBL" id="KAJ4806312.1"/>
    </source>
</evidence>
<comment type="caution">
    <text evidence="2">The sequence shown here is derived from an EMBL/GenBank/DDBJ whole genome shotgun (WGS) entry which is preliminary data.</text>
</comment>
<dbReference type="Pfam" id="PF08387">
    <property type="entry name" value="FBD"/>
    <property type="match status" value="1"/>
</dbReference>
<protein>
    <submittedName>
        <fullName evidence="2">F-box/RNI-like/FBD-like domains-containing protein</fullName>
    </submittedName>
</protein>
<reference evidence="2" key="1">
    <citation type="submission" date="2022-08" db="EMBL/GenBank/DDBJ databases">
        <authorList>
            <person name="Marques A."/>
        </authorList>
    </citation>
    <scope>NUCLEOTIDE SEQUENCE</scope>
    <source>
        <strain evidence="2">RhyPub2mFocal</strain>
        <tissue evidence="2">Leaves</tissue>
    </source>
</reference>
<dbReference type="InterPro" id="IPR001810">
    <property type="entry name" value="F-box_dom"/>
</dbReference>
<dbReference type="SUPFAM" id="SSF81383">
    <property type="entry name" value="F-box domain"/>
    <property type="match status" value="2"/>
</dbReference>
<dbReference type="InterPro" id="IPR006566">
    <property type="entry name" value="FBD"/>
</dbReference>
<dbReference type="Pfam" id="PF00646">
    <property type="entry name" value="F-box"/>
    <property type="match status" value="2"/>
</dbReference>
<dbReference type="Gene3D" id="3.80.10.10">
    <property type="entry name" value="Ribonuclease Inhibitor"/>
    <property type="match status" value="1"/>
</dbReference>
<dbReference type="AlphaFoldDB" id="A0AAV8GV18"/>
<dbReference type="SUPFAM" id="SSF52047">
    <property type="entry name" value="RNI-like"/>
    <property type="match status" value="1"/>
</dbReference>
<organism evidence="2 3">
    <name type="scientific">Rhynchospora pubera</name>
    <dbReference type="NCBI Taxonomy" id="906938"/>
    <lineage>
        <taxon>Eukaryota</taxon>
        <taxon>Viridiplantae</taxon>
        <taxon>Streptophyta</taxon>
        <taxon>Embryophyta</taxon>
        <taxon>Tracheophyta</taxon>
        <taxon>Spermatophyta</taxon>
        <taxon>Magnoliopsida</taxon>
        <taxon>Liliopsida</taxon>
        <taxon>Poales</taxon>
        <taxon>Cyperaceae</taxon>
        <taxon>Cyperoideae</taxon>
        <taxon>Rhynchosporeae</taxon>
        <taxon>Rhynchospora</taxon>
    </lineage>
</organism>
<dbReference type="InterPro" id="IPR055302">
    <property type="entry name" value="F-box_dom-containing"/>
</dbReference>
<dbReference type="InterPro" id="IPR032675">
    <property type="entry name" value="LRR_dom_sf"/>
</dbReference>
<name>A0AAV8GV18_9POAL</name>
<dbReference type="EMBL" id="JAMFTS010000001">
    <property type="protein sequence ID" value="KAJ4806312.1"/>
    <property type="molecule type" value="Genomic_DNA"/>
</dbReference>
<dbReference type="Pfam" id="PF24758">
    <property type="entry name" value="LRR_At5g56370"/>
    <property type="match status" value="1"/>
</dbReference>